<keyword evidence="4" id="KW-1185">Reference proteome</keyword>
<keyword evidence="1" id="KW-1133">Transmembrane helix</keyword>
<dbReference type="Pfam" id="PF00535">
    <property type="entry name" value="Glycos_transf_2"/>
    <property type="match status" value="1"/>
</dbReference>
<gene>
    <name evidence="3" type="primary">arnC_2</name>
    <name evidence="3" type="ORF">IMCC3135_29075</name>
</gene>
<dbReference type="EC" id="2.4.2.53" evidence="3"/>
<feature type="transmembrane region" description="Helical" evidence="1">
    <location>
        <begin position="257"/>
        <end position="274"/>
    </location>
</feature>
<feature type="transmembrane region" description="Helical" evidence="1">
    <location>
        <begin position="228"/>
        <end position="245"/>
    </location>
</feature>
<dbReference type="SUPFAM" id="SSF53448">
    <property type="entry name" value="Nucleotide-diphospho-sugar transferases"/>
    <property type="match status" value="1"/>
</dbReference>
<keyword evidence="3" id="KW-0808">Transferase</keyword>
<keyword evidence="1" id="KW-0472">Membrane</keyword>
<evidence type="ECO:0000313" key="3">
    <source>
        <dbReference type="EMBL" id="ASJ75866.1"/>
    </source>
</evidence>
<dbReference type="RefSeq" id="WP_088920714.1">
    <property type="nucleotide sequence ID" value="NZ_CP018632.1"/>
</dbReference>
<evidence type="ECO:0000313" key="4">
    <source>
        <dbReference type="Proteomes" id="UP000250079"/>
    </source>
</evidence>
<dbReference type="Proteomes" id="UP000250079">
    <property type="component" value="Chromosome"/>
</dbReference>
<dbReference type="Gene3D" id="3.90.550.10">
    <property type="entry name" value="Spore Coat Polysaccharide Biosynthesis Protein SpsA, Chain A"/>
    <property type="match status" value="1"/>
</dbReference>
<evidence type="ECO:0000259" key="2">
    <source>
        <dbReference type="Pfam" id="PF00535"/>
    </source>
</evidence>
<accession>A0A2Z2NWM8</accession>
<dbReference type="AlphaFoldDB" id="A0A2Z2NWM8"/>
<dbReference type="OrthoDB" id="9811884at2"/>
<dbReference type="GO" id="GO:0099621">
    <property type="term" value="F:undecaprenyl-phosphate 4-deoxy-4-formamido-L-arabinose transferase activity"/>
    <property type="evidence" value="ECO:0007669"/>
    <property type="project" value="UniProtKB-EC"/>
</dbReference>
<dbReference type="CDD" id="cd04179">
    <property type="entry name" value="DPM_DPG-synthase_like"/>
    <property type="match status" value="1"/>
</dbReference>
<feature type="domain" description="Glycosyltransferase 2-like" evidence="2">
    <location>
        <begin position="6"/>
        <end position="161"/>
    </location>
</feature>
<dbReference type="PANTHER" id="PTHR48090:SF7">
    <property type="entry name" value="RFBJ PROTEIN"/>
    <property type="match status" value="1"/>
</dbReference>
<name>A0A2Z2NWM8_9GAMM</name>
<dbReference type="InterPro" id="IPR029044">
    <property type="entry name" value="Nucleotide-diphossugar_trans"/>
</dbReference>
<organism evidence="3 4">
    <name type="scientific">Granulosicoccus antarcticus IMCC3135</name>
    <dbReference type="NCBI Taxonomy" id="1192854"/>
    <lineage>
        <taxon>Bacteria</taxon>
        <taxon>Pseudomonadati</taxon>
        <taxon>Pseudomonadota</taxon>
        <taxon>Gammaproteobacteria</taxon>
        <taxon>Chromatiales</taxon>
        <taxon>Granulosicoccaceae</taxon>
        <taxon>Granulosicoccus</taxon>
    </lineage>
</organism>
<evidence type="ECO:0000256" key="1">
    <source>
        <dbReference type="SAM" id="Phobius"/>
    </source>
</evidence>
<dbReference type="EMBL" id="CP018632">
    <property type="protein sequence ID" value="ASJ75866.1"/>
    <property type="molecule type" value="Genomic_DNA"/>
</dbReference>
<protein>
    <submittedName>
        <fullName evidence="3">Undecaprenyl-phosphate 4-deoxy-4-formamido-L-arabinose transferase</fullName>
        <ecNumber evidence="3">2.4.2.53</ecNumber>
    </submittedName>
</protein>
<dbReference type="InterPro" id="IPR050256">
    <property type="entry name" value="Glycosyltransferase_2"/>
</dbReference>
<dbReference type="KEGG" id="gai:IMCC3135_29075"/>
<keyword evidence="1" id="KW-0812">Transmembrane</keyword>
<sequence>MPDTLSIVLPAKNEAIGLRQTLPLIRSLYPDAELIVVDDGSTDETSDVVASVQGAICVKHPVSIGNGGAIKSGARRATGDIIVFMDADGQHDPHDISRLLSLFDEGYDLVVGARSRKTQASVLRSIANNFYNWLASMMTGFQILDLTSGFRAVRRKKFMRILYLLPNKFSYPTTSTMAFFKSGYFVGYVPIEARQREGKSHISLLRDGLRFLIIILKIGALYSPMRLFLPISCALFYIASLYYLYTFSSAGRFTNMGMLLYLSSLLTFLIGIVSEQVSSLHYKGTHDAEL</sequence>
<proteinExistence type="predicted"/>
<reference evidence="3 4" key="1">
    <citation type="submission" date="2016-12" db="EMBL/GenBank/DDBJ databases">
        <authorList>
            <person name="Song W.-J."/>
            <person name="Kurnit D.M."/>
        </authorList>
    </citation>
    <scope>NUCLEOTIDE SEQUENCE [LARGE SCALE GENOMIC DNA]</scope>
    <source>
        <strain evidence="3 4">IMCC3135</strain>
    </source>
</reference>
<dbReference type="PANTHER" id="PTHR48090">
    <property type="entry name" value="UNDECAPRENYL-PHOSPHATE 4-DEOXY-4-FORMAMIDO-L-ARABINOSE TRANSFERASE-RELATED"/>
    <property type="match status" value="1"/>
</dbReference>
<keyword evidence="3" id="KW-0328">Glycosyltransferase</keyword>
<dbReference type="InterPro" id="IPR001173">
    <property type="entry name" value="Glyco_trans_2-like"/>
</dbReference>